<feature type="transmembrane region" description="Helical" evidence="6">
    <location>
        <begin position="340"/>
        <end position="362"/>
    </location>
</feature>
<evidence type="ECO:0000256" key="2">
    <source>
        <dbReference type="ARBA" id="ARBA00022448"/>
    </source>
</evidence>
<evidence type="ECO:0000313" key="8">
    <source>
        <dbReference type="Proteomes" id="UP000320762"/>
    </source>
</evidence>
<organism evidence="7 8">
    <name type="scientific">Schizophyllum amplum</name>
    <dbReference type="NCBI Taxonomy" id="97359"/>
    <lineage>
        <taxon>Eukaryota</taxon>
        <taxon>Fungi</taxon>
        <taxon>Dikarya</taxon>
        <taxon>Basidiomycota</taxon>
        <taxon>Agaricomycotina</taxon>
        <taxon>Agaricomycetes</taxon>
        <taxon>Agaricomycetidae</taxon>
        <taxon>Agaricales</taxon>
        <taxon>Schizophyllaceae</taxon>
        <taxon>Schizophyllum</taxon>
    </lineage>
</organism>
<evidence type="ECO:0000256" key="4">
    <source>
        <dbReference type="ARBA" id="ARBA00022989"/>
    </source>
</evidence>
<feature type="transmembrane region" description="Helical" evidence="6">
    <location>
        <begin position="205"/>
        <end position="225"/>
    </location>
</feature>
<dbReference type="InterPro" id="IPR036259">
    <property type="entry name" value="MFS_trans_sf"/>
</dbReference>
<protein>
    <submittedName>
        <fullName evidence="7">Major facilitator superfamily domain-containing protein</fullName>
    </submittedName>
</protein>
<comment type="caution">
    <text evidence="7">The sequence shown here is derived from an EMBL/GenBank/DDBJ whole genome shotgun (WGS) entry which is preliminary data.</text>
</comment>
<dbReference type="GO" id="GO:0022857">
    <property type="term" value="F:transmembrane transporter activity"/>
    <property type="evidence" value="ECO:0007669"/>
    <property type="project" value="InterPro"/>
</dbReference>
<keyword evidence="3 6" id="KW-0812">Transmembrane</keyword>
<reference evidence="7 8" key="1">
    <citation type="journal article" date="2019" name="New Phytol.">
        <title>Comparative genomics reveals unique wood-decay strategies and fruiting body development in the Schizophyllaceae.</title>
        <authorList>
            <person name="Almasi E."/>
            <person name="Sahu N."/>
            <person name="Krizsan K."/>
            <person name="Balint B."/>
            <person name="Kovacs G.M."/>
            <person name="Kiss B."/>
            <person name="Cseklye J."/>
            <person name="Drula E."/>
            <person name="Henrissat B."/>
            <person name="Nagy I."/>
            <person name="Chovatia M."/>
            <person name="Adam C."/>
            <person name="LaButti K."/>
            <person name="Lipzen A."/>
            <person name="Riley R."/>
            <person name="Grigoriev I.V."/>
            <person name="Nagy L.G."/>
        </authorList>
    </citation>
    <scope>NUCLEOTIDE SEQUENCE [LARGE SCALE GENOMIC DNA]</scope>
    <source>
        <strain evidence="7 8">NL-1724</strain>
    </source>
</reference>
<dbReference type="OrthoDB" id="6730379at2759"/>
<feature type="transmembrane region" description="Helical" evidence="6">
    <location>
        <begin position="313"/>
        <end position="333"/>
    </location>
</feature>
<keyword evidence="5 6" id="KW-0472">Membrane</keyword>
<dbReference type="Gene3D" id="1.20.1250.20">
    <property type="entry name" value="MFS general substrate transporter like domains"/>
    <property type="match status" value="1"/>
</dbReference>
<accession>A0A550BT73</accession>
<dbReference type="Proteomes" id="UP000320762">
    <property type="component" value="Unassembled WGS sequence"/>
</dbReference>
<dbReference type="EMBL" id="VDMD01000099">
    <property type="protein sequence ID" value="TRM55732.1"/>
    <property type="molecule type" value="Genomic_DNA"/>
</dbReference>
<keyword evidence="4 6" id="KW-1133">Transmembrane helix</keyword>
<evidence type="ECO:0000313" key="7">
    <source>
        <dbReference type="EMBL" id="TRM55732.1"/>
    </source>
</evidence>
<dbReference type="Pfam" id="PF07690">
    <property type="entry name" value="MFS_1"/>
    <property type="match status" value="1"/>
</dbReference>
<feature type="transmembrane region" description="Helical" evidence="6">
    <location>
        <begin position="409"/>
        <end position="426"/>
    </location>
</feature>
<feature type="transmembrane region" description="Helical" evidence="6">
    <location>
        <begin position="432"/>
        <end position="457"/>
    </location>
</feature>
<gene>
    <name evidence="7" type="ORF">BD626DRAFT_415701</name>
</gene>
<feature type="transmembrane region" description="Helical" evidence="6">
    <location>
        <begin position="172"/>
        <end position="193"/>
    </location>
</feature>
<evidence type="ECO:0000256" key="5">
    <source>
        <dbReference type="ARBA" id="ARBA00023136"/>
    </source>
</evidence>
<keyword evidence="2" id="KW-0813">Transport</keyword>
<dbReference type="SUPFAM" id="SSF103473">
    <property type="entry name" value="MFS general substrate transporter"/>
    <property type="match status" value="1"/>
</dbReference>
<dbReference type="AlphaFoldDB" id="A0A550BT73"/>
<dbReference type="PANTHER" id="PTHR43791:SF7">
    <property type="entry name" value="MAJOR FACILITATOR SUPERFAMILY (MFS) PROFILE DOMAIN-CONTAINING PROTEIN"/>
    <property type="match status" value="1"/>
</dbReference>
<name>A0A550BT73_9AGAR</name>
<sequence>MKVRDLVHRLTRSDHVVVIIDSSYTKEQFGKLRRKIDWYLLPLMWLCYGIQQTDKTALGTMANFGLREGEKHTGLVGAQYSWLTTIFYLTYMCFEFPSNLLLQRWRMGKTLSIYMICWGFTVLGIGFAKNFRTLIALRALQGLFECCISPGFVLVVGSWYTRREHASRALVFQSANAGFGVIADLILYGIGSLQDKHPELQAWRYMSYFLGGLTVVIGILCLIFLGTPSEVPWLSAEERKMANTRIVRNQVGHDRTGTKEWKWYQARECLIDPCFWLAGFNAFCSSVPNGGLTTFGSIIVHDLGFSGRNLETILLSIPRSVTSVLIFVVVGIVTSKYKNLRLYIMGAATIPPLIGFLGMALIPTRDGTKWSKWGMYFMTVPFVLSLFLAWTLIISNLPGRTKRTLTSSWTFMMYCVGNMVGSQIFKSEDAPTYIPGVVGCVVCFGLEIIIIATWRTILVLRNRRRDRAQAKDGLTDEERIRQGKINGEKDLTDFENPYVSALSGCDSLQRR</sequence>
<evidence type="ECO:0000256" key="1">
    <source>
        <dbReference type="ARBA" id="ARBA00004141"/>
    </source>
</evidence>
<evidence type="ECO:0000256" key="3">
    <source>
        <dbReference type="ARBA" id="ARBA00022692"/>
    </source>
</evidence>
<comment type="subcellular location">
    <subcellularLocation>
        <location evidence="1">Membrane</location>
        <topology evidence="1">Multi-pass membrane protein</topology>
    </subcellularLocation>
</comment>
<feature type="transmembrane region" description="Helical" evidence="6">
    <location>
        <begin position="111"/>
        <end position="128"/>
    </location>
</feature>
<proteinExistence type="predicted"/>
<dbReference type="GO" id="GO:0016020">
    <property type="term" value="C:membrane"/>
    <property type="evidence" value="ECO:0007669"/>
    <property type="project" value="UniProtKB-SubCell"/>
</dbReference>
<keyword evidence="8" id="KW-1185">Reference proteome</keyword>
<dbReference type="InterPro" id="IPR011701">
    <property type="entry name" value="MFS"/>
</dbReference>
<dbReference type="PANTHER" id="PTHR43791">
    <property type="entry name" value="PERMEASE-RELATED"/>
    <property type="match status" value="1"/>
</dbReference>
<feature type="transmembrane region" description="Helical" evidence="6">
    <location>
        <begin position="73"/>
        <end position="91"/>
    </location>
</feature>
<feature type="transmembrane region" description="Helical" evidence="6">
    <location>
        <begin position="140"/>
        <end position="160"/>
    </location>
</feature>
<evidence type="ECO:0000256" key="6">
    <source>
        <dbReference type="SAM" id="Phobius"/>
    </source>
</evidence>
<feature type="transmembrane region" description="Helical" evidence="6">
    <location>
        <begin position="374"/>
        <end position="397"/>
    </location>
</feature>